<gene>
    <name evidence="9" type="ORF">HAL01_00110</name>
</gene>
<dbReference type="Gene3D" id="3.40.35.10">
    <property type="entry name" value="Phosphotransferase system, sorbose subfamily IIB component"/>
    <property type="match status" value="1"/>
</dbReference>
<dbReference type="PROSITE" id="PS51101">
    <property type="entry name" value="PTS_EIIB_TYPE_4"/>
    <property type="match status" value="1"/>
</dbReference>
<dbReference type="GO" id="GO:0016301">
    <property type="term" value="F:kinase activity"/>
    <property type="evidence" value="ECO:0007669"/>
    <property type="project" value="UniProtKB-KW"/>
</dbReference>
<evidence type="ECO:0000256" key="1">
    <source>
        <dbReference type="ARBA" id="ARBA00004496"/>
    </source>
</evidence>
<comment type="subcellular location">
    <subcellularLocation>
        <location evidence="1">Cytoplasm</location>
    </subcellularLocation>
</comment>
<dbReference type="AlphaFoldDB" id="A0A511WX70"/>
<evidence type="ECO:0000256" key="3">
    <source>
        <dbReference type="ARBA" id="ARBA00022490"/>
    </source>
</evidence>
<keyword evidence="2" id="KW-0813">Transport</keyword>
<dbReference type="InterPro" id="IPR004720">
    <property type="entry name" value="PTS_IIB_sorbose-sp"/>
</dbReference>
<evidence type="ECO:0000256" key="4">
    <source>
        <dbReference type="ARBA" id="ARBA00022597"/>
    </source>
</evidence>
<evidence type="ECO:0000256" key="5">
    <source>
        <dbReference type="ARBA" id="ARBA00022679"/>
    </source>
</evidence>
<reference evidence="9 10" key="1">
    <citation type="submission" date="2019-07" db="EMBL/GenBank/DDBJ databases">
        <title>Whole genome shotgun sequence of Halolactibacillus alkaliphilus NBRC 103919.</title>
        <authorList>
            <person name="Hosoyama A."/>
            <person name="Uohara A."/>
            <person name="Ohji S."/>
            <person name="Ichikawa N."/>
        </authorList>
    </citation>
    <scope>NUCLEOTIDE SEQUENCE [LARGE SCALE GENOMIC DNA]</scope>
    <source>
        <strain evidence="9 10">NBRC 103919</strain>
    </source>
</reference>
<evidence type="ECO:0000313" key="10">
    <source>
        <dbReference type="Proteomes" id="UP000321400"/>
    </source>
</evidence>
<dbReference type="STRING" id="442899.SAMN05720591_101106"/>
<organism evidence="9 10">
    <name type="scientific">Halolactibacillus alkaliphilus</name>
    <dbReference type="NCBI Taxonomy" id="442899"/>
    <lineage>
        <taxon>Bacteria</taxon>
        <taxon>Bacillati</taxon>
        <taxon>Bacillota</taxon>
        <taxon>Bacilli</taxon>
        <taxon>Bacillales</taxon>
        <taxon>Bacillaceae</taxon>
        <taxon>Halolactibacillus</taxon>
    </lineage>
</organism>
<dbReference type="InterPro" id="IPR036667">
    <property type="entry name" value="PTS_IIB_sorbose-sp_sf"/>
</dbReference>
<name>A0A511WX70_9BACI</name>
<dbReference type="EMBL" id="BJYE01000001">
    <property type="protein sequence ID" value="GEN55547.1"/>
    <property type="molecule type" value="Genomic_DNA"/>
</dbReference>
<keyword evidence="5" id="KW-0808">Transferase</keyword>
<dbReference type="Proteomes" id="UP000321400">
    <property type="component" value="Unassembled WGS sequence"/>
</dbReference>
<dbReference type="GO" id="GO:0009401">
    <property type="term" value="P:phosphoenolpyruvate-dependent sugar phosphotransferase system"/>
    <property type="evidence" value="ECO:0007669"/>
    <property type="project" value="UniProtKB-KW"/>
</dbReference>
<protein>
    <submittedName>
        <fullName evidence="9">PTS N-acetylgalactosamine transporter subunit IIB</fullName>
    </submittedName>
</protein>
<comment type="caution">
    <text evidence="9">The sequence shown here is derived from an EMBL/GenBank/DDBJ whole genome shotgun (WGS) entry which is preliminary data.</text>
</comment>
<keyword evidence="7" id="KW-0418">Kinase</keyword>
<dbReference type="RefSeq" id="WP_089799103.1">
    <property type="nucleotide sequence ID" value="NZ_BJYE01000001.1"/>
</dbReference>
<evidence type="ECO:0000313" key="9">
    <source>
        <dbReference type="EMBL" id="GEN55547.1"/>
    </source>
</evidence>
<dbReference type="GO" id="GO:0008982">
    <property type="term" value="F:protein-N(PI)-phosphohistidine-sugar phosphotransferase activity"/>
    <property type="evidence" value="ECO:0007669"/>
    <property type="project" value="InterPro"/>
</dbReference>
<dbReference type="Pfam" id="PF03830">
    <property type="entry name" value="PTSIIB_sorb"/>
    <property type="match status" value="1"/>
</dbReference>
<evidence type="ECO:0000256" key="2">
    <source>
        <dbReference type="ARBA" id="ARBA00022448"/>
    </source>
</evidence>
<dbReference type="GO" id="GO:0005737">
    <property type="term" value="C:cytoplasm"/>
    <property type="evidence" value="ECO:0007669"/>
    <property type="project" value="UniProtKB-SubCell"/>
</dbReference>
<evidence type="ECO:0000259" key="8">
    <source>
        <dbReference type="PROSITE" id="PS51101"/>
    </source>
</evidence>
<evidence type="ECO:0000256" key="6">
    <source>
        <dbReference type="ARBA" id="ARBA00022683"/>
    </source>
</evidence>
<keyword evidence="4" id="KW-0762">Sugar transport</keyword>
<dbReference type="SUPFAM" id="SSF52728">
    <property type="entry name" value="PTS IIb component"/>
    <property type="match status" value="1"/>
</dbReference>
<keyword evidence="6" id="KW-0598">Phosphotransferase system</keyword>
<dbReference type="OrthoDB" id="9788818at2"/>
<feature type="domain" description="PTS EIIB type-4" evidence="8">
    <location>
        <begin position="2"/>
        <end position="164"/>
    </location>
</feature>
<sequence>MPKPSLKMVRIDERLIHGQGQMWIKSLGVNLCVVANDEAANDPIQQSLMKSVVQDVGMRFFTIDKTIEIIHRAAPTQHIFLVVKTAEDALKLIQGGVPIEKLNVGNIHHAEGKTKISNYIYVGDEDIAALKEITEKYNVTLDTRTSPMAPDVDALEKLMAALKK</sequence>
<keyword evidence="3" id="KW-0963">Cytoplasm</keyword>
<proteinExistence type="predicted"/>
<evidence type="ECO:0000256" key="7">
    <source>
        <dbReference type="ARBA" id="ARBA00022777"/>
    </source>
</evidence>
<keyword evidence="10" id="KW-1185">Reference proteome</keyword>
<accession>A0A511WX70</accession>